<keyword evidence="7" id="KW-1133">Transmembrane helix</keyword>
<dbReference type="Pfam" id="PF00072">
    <property type="entry name" value="Response_reg"/>
    <property type="match status" value="1"/>
</dbReference>
<proteinExistence type="predicted"/>
<evidence type="ECO:0000313" key="13">
    <source>
        <dbReference type="Proteomes" id="UP000503820"/>
    </source>
</evidence>
<dbReference type="GO" id="GO:0005524">
    <property type="term" value="F:ATP binding"/>
    <property type="evidence" value="ECO:0007669"/>
    <property type="project" value="UniProtKB-KW"/>
</dbReference>
<dbReference type="GO" id="GO:0004672">
    <property type="term" value="F:protein kinase activity"/>
    <property type="evidence" value="ECO:0007669"/>
    <property type="project" value="UniProtKB-ARBA"/>
</dbReference>
<dbReference type="PANTHER" id="PTHR45339:SF1">
    <property type="entry name" value="HYBRID SIGNAL TRANSDUCTION HISTIDINE KINASE J"/>
    <property type="match status" value="1"/>
</dbReference>
<dbReference type="RefSeq" id="WP_174408824.1">
    <property type="nucleotide sequence ID" value="NZ_BLVP01000002.1"/>
</dbReference>
<dbReference type="GO" id="GO:0005886">
    <property type="term" value="C:plasma membrane"/>
    <property type="evidence" value="ECO:0007669"/>
    <property type="project" value="UniProtKB-SubCell"/>
</dbReference>
<evidence type="ECO:0000256" key="4">
    <source>
        <dbReference type="ARBA" id="ARBA00022692"/>
    </source>
</evidence>
<keyword evidence="9" id="KW-0472">Membrane</keyword>
<evidence type="ECO:0000256" key="3">
    <source>
        <dbReference type="ARBA" id="ARBA00022553"/>
    </source>
</evidence>
<dbReference type="Gene3D" id="3.40.50.2300">
    <property type="match status" value="1"/>
</dbReference>
<dbReference type="SUPFAM" id="SSF52172">
    <property type="entry name" value="CheY-like"/>
    <property type="match status" value="1"/>
</dbReference>
<dbReference type="GO" id="GO:0000160">
    <property type="term" value="P:phosphorelay signal transduction system"/>
    <property type="evidence" value="ECO:0007669"/>
    <property type="project" value="UniProtKB-KW"/>
</dbReference>
<evidence type="ECO:0000256" key="10">
    <source>
        <dbReference type="PROSITE-ProRule" id="PRU00169"/>
    </source>
</evidence>
<evidence type="ECO:0000256" key="7">
    <source>
        <dbReference type="ARBA" id="ARBA00022989"/>
    </source>
</evidence>
<evidence type="ECO:0000256" key="2">
    <source>
        <dbReference type="ARBA" id="ARBA00022475"/>
    </source>
</evidence>
<dbReference type="SUPFAM" id="SSF47226">
    <property type="entry name" value="Histidine-containing phosphotransfer domain, HPT domain"/>
    <property type="match status" value="1"/>
</dbReference>
<reference evidence="12 13" key="1">
    <citation type="submission" date="2020-05" db="EMBL/GenBank/DDBJ databases">
        <title>Draft genome sequence of Desulfovibrio psychrotolerans JS1T.</title>
        <authorList>
            <person name="Ueno A."/>
            <person name="Tamazawa S."/>
            <person name="Tamamura S."/>
            <person name="Murakami T."/>
            <person name="Kiyama T."/>
            <person name="Inomata H."/>
            <person name="Amano Y."/>
            <person name="Miyakawa K."/>
            <person name="Tamaki H."/>
            <person name="Naganuma T."/>
            <person name="Kaneko K."/>
        </authorList>
    </citation>
    <scope>NUCLEOTIDE SEQUENCE [LARGE SCALE GENOMIC DNA]</scope>
    <source>
        <strain evidence="12 13">JS1</strain>
    </source>
</reference>
<dbReference type="InterPro" id="IPR008207">
    <property type="entry name" value="Sig_transdc_His_kin_Hpt_dom"/>
</dbReference>
<dbReference type="PROSITE" id="PS50110">
    <property type="entry name" value="RESPONSE_REGULATORY"/>
    <property type="match status" value="1"/>
</dbReference>
<dbReference type="AlphaFoldDB" id="A0A7J0BR03"/>
<dbReference type="EMBL" id="BLVP01000002">
    <property type="protein sequence ID" value="GFM36146.1"/>
    <property type="molecule type" value="Genomic_DNA"/>
</dbReference>
<dbReference type="SMART" id="SM00448">
    <property type="entry name" value="REC"/>
    <property type="match status" value="1"/>
</dbReference>
<comment type="caution">
    <text evidence="12">The sequence shown here is derived from an EMBL/GenBank/DDBJ whole genome shotgun (WGS) entry which is preliminary data.</text>
</comment>
<dbReference type="Gene3D" id="1.20.120.160">
    <property type="entry name" value="HPT domain"/>
    <property type="match status" value="1"/>
</dbReference>
<name>A0A7J0BR03_9BACT</name>
<sequence length="291" mass="30854">MVSGASFFSGRNILSDARPEARPDARYGSEACPQLKPLRILVADSNPLGCKFICAMLSRRGHHAAGVQDGAAAVAELLRHPYDALVTELALPGVDGAQLAQAVRTSTAPNLDPQMPVLALAARDAEEDRQRCVQSGMDGYLVKPAGARELLRALYEALLGYGRDARAKHPAEAARMMGAALRPVPMVEEDFGLETEDVRTLYAVLCGSLPDELATLRDAVAQGDLERVAGLAHALAGSVLDIVAEGPTLLAREMEYAARNGDAEEVVDLCAELEPQVRLLHGLLCRGVAGA</sequence>
<evidence type="ECO:0000256" key="8">
    <source>
        <dbReference type="ARBA" id="ARBA00023012"/>
    </source>
</evidence>
<keyword evidence="13" id="KW-1185">Reference proteome</keyword>
<keyword evidence="2" id="KW-1003">Cell membrane</keyword>
<evidence type="ECO:0000256" key="9">
    <source>
        <dbReference type="ARBA" id="ARBA00023136"/>
    </source>
</evidence>
<evidence type="ECO:0000313" key="12">
    <source>
        <dbReference type="EMBL" id="GFM36146.1"/>
    </source>
</evidence>
<evidence type="ECO:0000256" key="5">
    <source>
        <dbReference type="ARBA" id="ARBA00022741"/>
    </source>
</evidence>
<dbReference type="InterPro" id="IPR011006">
    <property type="entry name" value="CheY-like_superfamily"/>
</dbReference>
<protein>
    <recommendedName>
        <fullName evidence="11">Response regulatory domain-containing protein</fullName>
    </recommendedName>
</protein>
<keyword evidence="6" id="KW-0067">ATP-binding</keyword>
<dbReference type="Proteomes" id="UP000503820">
    <property type="component" value="Unassembled WGS sequence"/>
</dbReference>
<comment type="caution">
    <text evidence="10">Lacks conserved residue(s) required for the propagation of feature annotation.</text>
</comment>
<dbReference type="InterPro" id="IPR036641">
    <property type="entry name" value="HPT_dom_sf"/>
</dbReference>
<feature type="domain" description="Response regulatory" evidence="11">
    <location>
        <begin position="39"/>
        <end position="158"/>
    </location>
</feature>
<accession>A0A7J0BR03</accession>
<evidence type="ECO:0000256" key="6">
    <source>
        <dbReference type="ARBA" id="ARBA00022840"/>
    </source>
</evidence>
<keyword evidence="3" id="KW-0597">Phosphoprotein</keyword>
<dbReference type="CDD" id="cd17546">
    <property type="entry name" value="REC_hyHK_CKI1_RcsC-like"/>
    <property type="match status" value="1"/>
</dbReference>
<keyword evidence="8" id="KW-0902">Two-component regulatory system</keyword>
<comment type="subcellular location">
    <subcellularLocation>
        <location evidence="1">Cell membrane</location>
        <topology evidence="1">Multi-pass membrane protein</topology>
    </subcellularLocation>
</comment>
<evidence type="ECO:0000259" key="11">
    <source>
        <dbReference type="PROSITE" id="PS50110"/>
    </source>
</evidence>
<dbReference type="InterPro" id="IPR001789">
    <property type="entry name" value="Sig_transdc_resp-reg_receiver"/>
</dbReference>
<gene>
    <name evidence="12" type="ORF">DSM19430T_08300</name>
</gene>
<dbReference type="PANTHER" id="PTHR45339">
    <property type="entry name" value="HYBRID SIGNAL TRANSDUCTION HISTIDINE KINASE J"/>
    <property type="match status" value="1"/>
</dbReference>
<dbReference type="Pfam" id="PF01627">
    <property type="entry name" value="Hpt"/>
    <property type="match status" value="1"/>
</dbReference>
<keyword evidence="4" id="KW-0812">Transmembrane</keyword>
<evidence type="ECO:0000256" key="1">
    <source>
        <dbReference type="ARBA" id="ARBA00004651"/>
    </source>
</evidence>
<keyword evidence="5" id="KW-0547">Nucleotide-binding</keyword>
<organism evidence="12 13">
    <name type="scientific">Desulfovibrio psychrotolerans</name>
    <dbReference type="NCBI Taxonomy" id="415242"/>
    <lineage>
        <taxon>Bacteria</taxon>
        <taxon>Pseudomonadati</taxon>
        <taxon>Thermodesulfobacteriota</taxon>
        <taxon>Desulfovibrionia</taxon>
        <taxon>Desulfovibrionales</taxon>
        <taxon>Desulfovibrionaceae</taxon>
        <taxon>Desulfovibrio</taxon>
    </lineage>
</organism>